<name>A0A2R8F113_ORITS</name>
<organism evidence="1 2">
    <name type="scientific">Orientia tsutsugamushi</name>
    <name type="common">Rickettsia tsutsugamushi</name>
    <dbReference type="NCBI Taxonomy" id="784"/>
    <lineage>
        <taxon>Bacteria</taxon>
        <taxon>Pseudomonadati</taxon>
        <taxon>Pseudomonadota</taxon>
        <taxon>Alphaproteobacteria</taxon>
        <taxon>Rickettsiales</taxon>
        <taxon>Rickettsiaceae</taxon>
        <taxon>Rickettsieae</taxon>
        <taxon>Orientia</taxon>
    </lineage>
</organism>
<proteinExistence type="predicted"/>
<protein>
    <submittedName>
        <fullName evidence="1">Reverse transcriptase</fullName>
    </submittedName>
</protein>
<dbReference type="RefSeq" id="WP_258231036.1">
    <property type="nucleotide sequence ID" value="NZ_OOHR01000010.1"/>
</dbReference>
<dbReference type="EMBL" id="OOHR01000010">
    <property type="protein sequence ID" value="SPM45112.1"/>
    <property type="molecule type" value="Genomic_DNA"/>
</dbReference>
<evidence type="ECO:0000313" key="2">
    <source>
        <dbReference type="Proteomes" id="UP000244889"/>
    </source>
</evidence>
<keyword evidence="1" id="KW-0548">Nucleotidyltransferase</keyword>
<keyword evidence="1" id="KW-0808">Transferase</keyword>
<accession>A0A2R8F113</accession>
<gene>
    <name evidence="1" type="ORF">FPW1038_01666</name>
</gene>
<dbReference type="AlphaFoldDB" id="A0A2R8F113"/>
<keyword evidence="1" id="KW-0695">RNA-directed DNA polymerase</keyword>
<sequence length="88" mass="10193">MKVDVKRFYDVLPKRLNKYELNIDEAKSQMIKSGRDNATNLAKQSKKIASYNFLGFTCYCSKSKRLKFQDKIKSAKPIDESVFVHSIP</sequence>
<dbReference type="Proteomes" id="UP000244889">
    <property type="component" value="Unassembled WGS sequence"/>
</dbReference>
<dbReference type="GO" id="GO:0003964">
    <property type="term" value="F:RNA-directed DNA polymerase activity"/>
    <property type="evidence" value="ECO:0007669"/>
    <property type="project" value="UniProtKB-KW"/>
</dbReference>
<evidence type="ECO:0000313" key="1">
    <source>
        <dbReference type="EMBL" id="SPM45112.1"/>
    </source>
</evidence>
<reference evidence="2" key="1">
    <citation type="submission" date="2018-03" db="EMBL/GenBank/DDBJ databases">
        <authorList>
            <person name="Batty M. E."/>
            <person name="Batty M E."/>
        </authorList>
    </citation>
    <scope>NUCLEOTIDE SEQUENCE [LARGE SCALE GENOMIC DNA]</scope>
</reference>